<dbReference type="Proteomes" id="UP000194903">
    <property type="component" value="Unassembled WGS sequence"/>
</dbReference>
<dbReference type="GO" id="GO:0003700">
    <property type="term" value="F:DNA-binding transcription factor activity"/>
    <property type="evidence" value="ECO:0007669"/>
    <property type="project" value="InterPro"/>
</dbReference>
<dbReference type="CDD" id="cd02208">
    <property type="entry name" value="cupin_RmlC-like"/>
    <property type="match status" value="1"/>
</dbReference>
<dbReference type="EMBL" id="NHOC01000011">
    <property type="protein sequence ID" value="OUM19642.1"/>
    <property type="molecule type" value="Genomic_DNA"/>
</dbReference>
<sequence length="290" mass="33175">MNEANAALANIFEGNRLPTLVYANRQDYGREKHDRPMHGHDSLCELLLCYRGFGTYNIDSFSYMIQEGDLIYYNAGELHEVVSNYDTEIGTYCFGFSDVHFRGMPKNHFIPQDSPHVRPSQSMFCFLRDLAEQILDRYNSNPFDQVTVQLLGASLLMLAAQMPTTPQEEHISDTASQLTTRIKEYIDAHYTEPLKLENIAQALSCSVPYLAHTFKDATGYSPIQYAIRRRIGLAQTLLISSDYSATRIATMVGYDNTNYFNSLFTRIVGTTPIRYRKKYLESLHGERDQI</sequence>
<dbReference type="InterPro" id="IPR009057">
    <property type="entry name" value="Homeodomain-like_sf"/>
</dbReference>
<evidence type="ECO:0000256" key="1">
    <source>
        <dbReference type="ARBA" id="ARBA00023015"/>
    </source>
</evidence>
<dbReference type="OrthoDB" id="625043at2"/>
<proteinExistence type="predicted"/>
<evidence type="ECO:0000256" key="2">
    <source>
        <dbReference type="ARBA" id="ARBA00023125"/>
    </source>
</evidence>
<comment type="caution">
    <text evidence="5">The sequence shown here is derived from an EMBL/GenBank/DDBJ whole genome shotgun (WGS) entry which is preliminary data.</text>
</comment>
<dbReference type="PROSITE" id="PS01124">
    <property type="entry name" value="HTH_ARAC_FAMILY_2"/>
    <property type="match status" value="1"/>
</dbReference>
<dbReference type="Pfam" id="PF02311">
    <property type="entry name" value="AraC_binding"/>
    <property type="match status" value="1"/>
</dbReference>
<dbReference type="InterPro" id="IPR003313">
    <property type="entry name" value="AraC-bd"/>
</dbReference>
<gene>
    <name evidence="5" type="ORF">CBW42_11990</name>
</gene>
<dbReference type="Pfam" id="PF12833">
    <property type="entry name" value="HTH_18"/>
    <property type="match status" value="1"/>
</dbReference>
<dbReference type="InterPro" id="IPR037923">
    <property type="entry name" value="HTH-like"/>
</dbReference>
<keyword evidence="3" id="KW-0804">Transcription</keyword>
<evidence type="ECO:0000313" key="6">
    <source>
        <dbReference type="Proteomes" id="UP000194903"/>
    </source>
</evidence>
<feature type="domain" description="HTH araC/xylS-type" evidence="4">
    <location>
        <begin position="180"/>
        <end position="278"/>
    </location>
</feature>
<dbReference type="Gene3D" id="1.10.10.60">
    <property type="entry name" value="Homeodomain-like"/>
    <property type="match status" value="2"/>
</dbReference>
<dbReference type="SUPFAM" id="SSF51215">
    <property type="entry name" value="Regulatory protein AraC"/>
    <property type="match status" value="1"/>
</dbReference>
<dbReference type="GO" id="GO:0043565">
    <property type="term" value="F:sequence-specific DNA binding"/>
    <property type="evidence" value="ECO:0007669"/>
    <property type="project" value="InterPro"/>
</dbReference>
<dbReference type="InterPro" id="IPR018060">
    <property type="entry name" value="HTH_AraC"/>
</dbReference>
<name>A0A252F1P1_9FIRM</name>
<accession>A0A252F1P1</accession>
<organism evidence="5 6">
    <name type="scientific">Butyricicoccus porcorum</name>
    <dbReference type="NCBI Taxonomy" id="1945634"/>
    <lineage>
        <taxon>Bacteria</taxon>
        <taxon>Bacillati</taxon>
        <taxon>Bacillota</taxon>
        <taxon>Clostridia</taxon>
        <taxon>Eubacteriales</taxon>
        <taxon>Butyricicoccaceae</taxon>
        <taxon>Butyricicoccus</taxon>
    </lineage>
</organism>
<dbReference type="Gene3D" id="2.60.120.10">
    <property type="entry name" value="Jelly Rolls"/>
    <property type="match status" value="1"/>
</dbReference>
<reference evidence="5 6" key="1">
    <citation type="submission" date="2017-05" db="EMBL/GenBank/DDBJ databases">
        <title>Butyricicoccus porcorum sp. nov. a butyrate-producing bacterium from the swine intestinal tract.</title>
        <authorList>
            <person name="Trachsel J."/>
            <person name="Humphrey S."/>
            <person name="Allen H.K."/>
        </authorList>
    </citation>
    <scope>NUCLEOTIDE SEQUENCE [LARGE SCALE GENOMIC DNA]</scope>
    <source>
        <strain evidence="5">BB10</strain>
    </source>
</reference>
<dbReference type="SMART" id="SM00342">
    <property type="entry name" value="HTH_ARAC"/>
    <property type="match status" value="1"/>
</dbReference>
<evidence type="ECO:0000313" key="5">
    <source>
        <dbReference type="EMBL" id="OUM19642.1"/>
    </source>
</evidence>
<evidence type="ECO:0000256" key="3">
    <source>
        <dbReference type="ARBA" id="ARBA00023163"/>
    </source>
</evidence>
<dbReference type="InterPro" id="IPR014710">
    <property type="entry name" value="RmlC-like_jellyroll"/>
</dbReference>
<evidence type="ECO:0000259" key="4">
    <source>
        <dbReference type="PROSITE" id="PS01124"/>
    </source>
</evidence>
<dbReference type="AlphaFoldDB" id="A0A252F1P1"/>
<keyword evidence="2" id="KW-0238">DNA-binding</keyword>
<dbReference type="RefSeq" id="WP_087021873.1">
    <property type="nucleotide sequence ID" value="NZ_NHOC01000011.1"/>
</dbReference>
<keyword evidence="1" id="KW-0805">Transcription regulation</keyword>
<protein>
    <recommendedName>
        <fullName evidence="4">HTH araC/xylS-type domain-containing protein</fullName>
    </recommendedName>
</protein>
<dbReference type="PANTHER" id="PTHR43280:SF2">
    <property type="entry name" value="HTH-TYPE TRANSCRIPTIONAL REGULATOR EXSA"/>
    <property type="match status" value="1"/>
</dbReference>
<keyword evidence="6" id="KW-1185">Reference proteome</keyword>
<dbReference type="PANTHER" id="PTHR43280">
    <property type="entry name" value="ARAC-FAMILY TRANSCRIPTIONAL REGULATOR"/>
    <property type="match status" value="1"/>
</dbReference>
<dbReference type="SUPFAM" id="SSF46689">
    <property type="entry name" value="Homeodomain-like"/>
    <property type="match status" value="2"/>
</dbReference>